<protein>
    <submittedName>
        <fullName evidence="2">Uncharacterized protein</fullName>
    </submittedName>
</protein>
<organism evidence="2 3">
    <name type="scientific">Mortierella alpina</name>
    <name type="common">Oleaginous fungus</name>
    <name type="synonym">Mortierella renispora</name>
    <dbReference type="NCBI Taxonomy" id="64518"/>
    <lineage>
        <taxon>Eukaryota</taxon>
        <taxon>Fungi</taxon>
        <taxon>Fungi incertae sedis</taxon>
        <taxon>Mucoromycota</taxon>
        <taxon>Mortierellomycotina</taxon>
        <taxon>Mortierellomycetes</taxon>
        <taxon>Mortierellales</taxon>
        <taxon>Mortierellaceae</taxon>
        <taxon>Mortierella</taxon>
    </lineage>
</organism>
<feature type="compositionally biased region" description="Basic and acidic residues" evidence="1">
    <location>
        <begin position="370"/>
        <end position="380"/>
    </location>
</feature>
<dbReference type="EMBL" id="JAAAHY010000620">
    <property type="protein sequence ID" value="KAF9960625.1"/>
    <property type="molecule type" value="Genomic_DNA"/>
</dbReference>
<evidence type="ECO:0000256" key="1">
    <source>
        <dbReference type="SAM" id="MobiDB-lite"/>
    </source>
</evidence>
<comment type="caution">
    <text evidence="2">The sequence shown here is derived from an EMBL/GenBank/DDBJ whole genome shotgun (WGS) entry which is preliminary data.</text>
</comment>
<feature type="compositionally biased region" description="Basic and acidic residues" evidence="1">
    <location>
        <begin position="82"/>
        <end position="100"/>
    </location>
</feature>
<proteinExistence type="predicted"/>
<feature type="region of interest" description="Disordered" evidence="1">
    <location>
        <begin position="51"/>
        <end position="100"/>
    </location>
</feature>
<gene>
    <name evidence="2" type="ORF">BGZ70_008543</name>
</gene>
<sequence>MRAPQLIPQPPSSRSVLSTEEHSGPAISGTQPVHVTHGFRAAPGMTAVVEEAEEEEDDMVVESDARGKARAAPLEAMSGGELKSRGAPDKPQEQQEAHSEIRAHAIAAATSFRATGANSGGFLVNTGKLRQVIKDSGAHANDHGNGNGNGSGSGSGHLIQVLAGGAMSAASAAASGLGWRQQQQQPHQQQYQQQQQQQPLPTGKPVPQPRIKEQPAEQAHDLTMKDIHFQTLAPGPNRAGLAPPSSVFEPTALQLDRPGLMSKSYHLDSTSSSAEALAVRQSSRSQPGSRVMEVPRNDPLPPVSVAVAVEARPTLDCIPASNTGPALSGASTGPIAASIPALTASSSAPNLDKTLPKIQEVAPRSRVFERPDKKDADRESLNQARVCSTSAPTSYPPLVGVCTRPEHRSRHRSGTAGETSPVFAKSGVVGATPKVINPRLQEYIQKYNLAASTRP</sequence>
<reference evidence="2" key="1">
    <citation type="journal article" date="2020" name="Fungal Divers.">
        <title>Resolving the Mortierellaceae phylogeny through synthesis of multi-gene phylogenetics and phylogenomics.</title>
        <authorList>
            <person name="Vandepol N."/>
            <person name="Liber J."/>
            <person name="Desiro A."/>
            <person name="Na H."/>
            <person name="Kennedy M."/>
            <person name="Barry K."/>
            <person name="Grigoriev I.V."/>
            <person name="Miller A.N."/>
            <person name="O'Donnell K."/>
            <person name="Stajich J.E."/>
            <person name="Bonito G."/>
        </authorList>
    </citation>
    <scope>NUCLEOTIDE SEQUENCE</scope>
    <source>
        <strain evidence="2">CK1249</strain>
    </source>
</reference>
<evidence type="ECO:0000313" key="3">
    <source>
        <dbReference type="Proteomes" id="UP000738359"/>
    </source>
</evidence>
<feature type="region of interest" description="Disordered" evidence="1">
    <location>
        <begin position="177"/>
        <end position="218"/>
    </location>
</feature>
<feature type="compositionally biased region" description="Low complexity" evidence="1">
    <location>
        <begin position="177"/>
        <end position="198"/>
    </location>
</feature>
<evidence type="ECO:0000313" key="2">
    <source>
        <dbReference type="EMBL" id="KAF9960625.1"/>
    </source>
</evidence>
<feature type="compositionally biased region" description="Gly residues" evidence="1">
    <location>
        <begin position="145"/>
        <end position="155"/>
    </location>
</feature>
<feature type="region of interest" description="Disordered" evidence="1">
    <location>
        <begin position="137"/>
        <end position="156"/>
    </location>
</feature>
<dbReference type="Proteomes" id="UP000738359">
    <property type="component" value="Unassembled WGS sequence"/>
</dbReference>
<name>A0A9P6M1G7_MORAP</name>
<feature type="compositionally biased region" description="Acidic residues" evidence="1">
    <location>
        <begin position="51"/>
        <end position="61"/>
    </location>
</feature>
<feature type="region of interest" description="Disordered" evidence="1">
    <location>
        <begin position="370"/>
        <end position="389"/>
    </location>
</feature>
<feature type="region of interest" description="Disordered" evidence="1">
    <location>
        <begin position="1"/>
        <end position="35"/>
    </location>
</feature>
<keyword evidence="3" id="KW-1185">Reference proteome</keyword>
<dbReference type="AlphaFoldDB" id="A0A9P6M1G7"/>
<dbReference type="OrthoDB" id="2448984at2759"/>
<accession>A0A9P6M1G7</accession>